<comment type="caution">
    <text evidence="2">The sequence shown here is derived from an EMBL/GenBank/DDBJ whole genome shotgun (WGS) entry which is preliminary data.</text>
</comment>
<dbReference type="EMBL" id="QUZT01000084">
    <property type="protein sequence ID" value="TFY86242.1"/>
    <property type="molecule type" value="Genomic_DNA"/>
</dbReference>
<evidence type="ECO:0000313" key="2">
    <source>
        <dbReference type="EMBL" id="TFY86242.1"/>
    </source>
</evidence>
<name>A0A4Z0AHI6_9PSED</name>
<proteinExistence type="predicted"/>
<dbReference type="RefSeq" id="WP_135311065.1">
    <property type="nucleotide sequence ID" value="NZ_QUZT01000084.1"/>
</dbReference>
<evidence type="ECO:0000256" key="1">
    <source>
        <dbReference type="SAM" id="MobiDB-lite"/>
    </source>
</evidence>
<feature type="compositionally biased region" description="Low complexity" evidence="1">
    <location>
        <begin position="1"/>
        <end position="23"/>
    </location>
</feature>
<protein>
    <submittedName>
        <fullName evidence="2">Uncharacterized protein</fullName>
    </submittedName>
</protein>
<dbReference type="AlphaFoldDB" id="A0A4Z0AHI6"/>
<evidence type="ECO:0000313" key="3">
    <source>
        <dbReference type="Proteomes" id="UP000297734"/>
    </source>
</evidence>
<feature type="region of interest" description="Disordered" evidence="1">
    <location>
        <begin position="1"/>
        <end position="34"/>
    </location>
</feature>
<gene>
    <name evidence="2" type="ORF">DYL61_28085</name>
</gene>
<organism evidence="2 3">
    <name type="scientific">Pseudomonas nabeulensis</name>
    <dbReference type="NCBI Taxonomy" id="2293833"/>
    <lineage>
        <taxon>Bacteria</taxon>
        <taxon>Pseudomonadati</taxon>
        <taxon>Pseudomonadota</taxon>
        <taxon>Gammaproteobacteria</taxon>
        <taxon>Pseudomonadales</taxon>
        <taxon>Pseudomonadaceae</taxon>
        <taxon>Pseudomonas</taxon>
    </lineage>
</organism>
<dbReference type="Proteomes" id="UP000297734">
    <property type="component" value="Unassembled WGS sequence"/>
</dbReference>
<reference evidence="2 3" key="1">
    <citation type="journal article" date="2019" name="Syst. Appl. Microbiol.">
        <title>New species of pathogenic Pseudomonas isolated from citrus in Tunisia: Proposal of Pseudomonas kairouanensis sp. nov. and Pseudomonas nabeulensis sp. nov.</title>
        <authorList>
            <person name="Oueslati M."/>
            <person name="Mulet M."/>
            <person name="Gomila M."/>
            <person name="Berge O."/>
            <person name="Hajlaoui M.R."/>
            <person name="Lalucat J."/>
            <person name="Sadfi-Zouaoui N."/>
            <person name="Garcia-Valdes E."/>
        </authorList>
    </citation>
    <scope>NUCLEOTIDE SEQUENCE [LARGE SCALE GENOMIC DNA]</scope>
    <source>
        <strain evidence="2 3">E10B</strain>
    </source>
</reference>
<keyword evidence="3" id="KW-1185">Reference proteome</keyword>
<dbReference type="OrthoDB" id="7019486at2"/>
<sequence>MVLSVSSTYTPPASTTLAPAAQPLSVQPQPETAKPITASAGPAAIYHPSEPAEPALPASQAIDTWVGRDQSQDFPRLASIAAGTQRVLQASFQAFAAGLSATQPDLAGAKYGFTVQADGRLKVLDTAGELSRSAIERLTTLLNQSSDLKAAATAFRNASIDMVDADSPWTGSYLGYYSLTQENFANTIDLASLLKPLDSESPQAFSDGLFINQLANKGERATQATELAMYARRGLA</sequence>
<accession>A0A4Z0AHI6</accession>